<dbReference type="Proteomes" id="UP000784919">
    <property type="component" value="Unassembled WGS sequence"/>
</dbReference>
<name>A0A9P7MYQ6_9HYPO</name>
<evidence type="ECO:0000256" key="1">
    <source>
        <dbReference type="SAM" id="MobiDB-lite"/>
    </source>
</evidence>
<evidence type="ECO:0000313" key="3">
    <source>
        <dbReference type="EMBL" id="KAG5974162.1"/>
    </source>
</evidence>
<feature type="region of interest" description="Disordered" evidence="1">
    <location>
        <begin position="228"/>
        <end position="250"/>
    </location>
</feature>
<organism evidence="3 4">
    <name type="scientific">Claviceps arundinis</name>
    <dbReference type="NCBI Taxonomy" id="1623583"/>
    <lineage>
        <taxon>Eukaryota</taxon>
        <taxon>Fungi</taxon>
        <taxon>Dikarya</taxon>
        <taxon>Ascomycota</taxon>
        <taxon>Pezizomycotina</taxon>
        <taxon>Sordariomycetes</taxon>
        <taxon>Hypocreomycetidae</taxon>
        <taxon>Hypocreales</taxon>
        <taxon>Clavicipitaceae</taxon>
        <taxon>Claviceps</taxon>
    </lineage>
</organism>
<keyword evidence="2" id="KW-1133">Transmembrane helix</keyword>
<protein>
    <submittedName>
        <fullName evidence="3">Uncharacterized protein</fullName>
    </submittedName>
</protein>
<accession>A0A9P7MYQ6</accession>
<feature type="compositionally biased region" description="Low complexity" evidence="1">
    <location>
        <begin position="358"/>
        <end position="374"/>
    </location>
</feature>
<comment type="caution">
    <text evidence="3">The sequence shown here is derived from an EMBL/GenBank/DDBJ whole genome shotgun (WGS) entry which is preliminary data.</text>
</comment>
<dbReference type="EMBL" id="SRPS01000033">
    <property type="protein sequence ID" value="KAG5974162.1"/>
    <property type="molecule type" value="Genomic_DNA"/>
</dbReference>
<feature type="transmembrane region" description="Helical" evidence="2">
    <location>
        <begin position="254"/>
        <end position="279"/>
    </location>
</feature>
<feature type="compositionally biased region" description="Polar residues" evidence="1">
    <location>
        <begin position="383"/>
        <end position="396"/>
    </location>
</feature>
<feature type="region of interest" description="Disordered" evidence="1">
    <location>
        <begin position="286"/>
        <end position="396"/>
    </location>
</feature>
<gene>
    <name evidence="3" type="ORF">E4U56_004933</name>
</gene>
<dbReference type="AlphaFoldDB" id="A0A9P7MYQ6"/>
<feature type="compositionally biased region" description="Low complexity" evidence="1">
    <location>
        <begin position="228"/>
        <end position="244"/>
    </location>
</feature>
<keyword evidence="2" id="KW-0472">Membrane</keyword>
<dbReference type="OrthoDB" id="5347452at2759"/>
<reference evidence="3" key="1">
    <citation type="journal article" date="2020" name="bioRxiv">
        <title>Whole genome comparisons of ergot fungi reveals the divergence and evolution of species within the genus Claviceps are the result of varying mechanisms driving genome evolution and host range expansion.</title>
        <authorList>
            <person name="Wyka S.A."/>
            <person name="Mondo S.J."/>
            <person name="Liu M."/>
            <person name="Dettman J."/>
            <person name="Nalam V."/>
            <person name="Broders K.D."/>
        </authorList>
    </citation>
    <scope>NUCLEOTIDE SEQUENCE</scope>
    <source>
        <strain evidence="3">CCC 1102</strain>
    </source>
</reference>
<sequence length="396" mass="42611">MKASSVWGAANVVLFTSGASHSLVTTQPRATGITPLPQHGASFPKPTPPPRPDDFYQDLVKKKAAPEKPLTMMIGHDNICGWLSAREDTPYACKPGDTCGLILAQTTSSGALMCFNEERQTYDLVHACIDYNNYYSFAACDSSCVRNSFTSKCTKSSLPYCMTYAIFGDDITDYRCHSISDTARTVLASYTFDHGTGYKIFSQSVKFVLPFFVSMRFTTIPNSTATSVEFSSSSDVNGSSGGENPVKDSSKTPVGAIVGSVIGGIAAIGAGLLIILFCLRRRKKRAAGTTETPPSSHQAPLQPTASPGMFVTQNQDPAFYGSHSNLQSKPLQVSAEQYPPTASPPQGDDFAQQSQASELQAVSVQQLQQQQQQPSHEHQTQADQSHPQTSVHEVAA</sequence>
<proteinExistence type="predicted"/>
<evidence type="ECO:0000313" key="4">
    <source>
        <dbReference type="Proteomes" id="UP000784919"/>
    </source>
</evidence>
<evidence type="ECO:0000256" key="2">
    <source>
        <dbReference type="SAM" id="Phobius"/>
    </source>
</evidence>
<feature type="region of interest" description="Disordered" evidence="1">
    <location>
        <begin position="30"/>
        <end position="51"/>
    </location>
</feature>
<keyword evidence="2" id="KW-0812">Transmembrane</keyword>
<feature type="compositionally biased region" description="Polar residues" evidence="1">
    <location>
        <begin position="289"/>
        <end position="335"/>
    </location>
</feature>